<dbReference type="OrthoDB" id="8058918at2759"/>
<dbReference type="PANTHER" id="PTHR47331">
    <property type="entry name" value="PHD-TYPE DOMAIN-CONTAINING PROTEIN"/>
    <property type="match status" value="1"/>
</dbReference>
<dbReference type="Proteomes" id="UP000478052">
    <property type="component" value="Unassembled WGS sequence"/>
</dbReference>
<sequence>MGDVDDSTRAKRVKVRAVGKRDSYVAHIKAIHATAQQANDDAAMAITLLASFDRFVARRGLPVTIYSDCWTIFVGAARQLRQLINSPAAQSTITSARSYCDNVIGNSIYLAPLILEDCGRSLCAPLNSFWCRWSIEYLHTLQECSKWTHGQPNIAICQMVTIRDNLTPPLKWRLGWVHEVLLGKDGAVRVVRVLISRGVVTRTVAKLVSLPVSEENQFYQFCNLAFRELFGLRG</sequence>
<reference evidence="2 3" key="1">
    <citation type="submission" date="2019-08" db="EMBL/GenBank/DDBJ databases">
        <title>Whole genome of Aphis craccivora.</title>
        <authorList>
            <person name="Voronova N.V."/>
            <person name="Shulinski R.S."/>
            <person name="Bandarenka Y.V."/>
            <person name="Zhorov D.G."/>
            <person name="Warner D."/>
        </authorList>
    </citation>
    <scope>NUCLEOTIDE SEQUENCE [LARGE SCALE GENOMIC DNA]</scope>
    <source>
        <strain evidence="2">180601</strain>
        <tissue evidence="2">Whole Body</tissue>
    </source>
</reference>
<dbReference type="InterPro" id="IPR040676">
    <property type="entry name" value="DUF5641"/>
</dbReference>
<dbReference type="AlphaFoldDB" id="A0A6G0Y295"/>
<organism evidence="2 3">
    <name type="scientific">Aphis craccivora</name>
    <name type="common">Cowpea aphid</name>
    <dbReference type="NCBI Taxonomy" id="307492"/>
    <lineage>
        <taxon>Eukaryota</taxon>
        <taxon>Metazoa</taxon>
        <taxon>Ecdysozoa</taxon>
        <taxon>Arthropoda</taxon>
        <taxon>Hexapoda</taxon>
        <taxon>Insecta</taxon>
        <taxon>Pterygota</taxon>
        <taxon>Neoptera</taxon>
        <taxon>Paraneoptera</taxon>
        <taxon>Hemiptera</taxon>
        <taxon>Sternorrhyncha</taxon>
        <taxon>Aphidomorpha</taxon>
        <taxon>Aphidoidea</taxon>
        <taxon>Aphididae</taxon>
        <taxon>Aphidini</taxon>
        <taxon>Aphis</taxon>
        <taxon>Aphis</taxon>
    </lineage>
</organism>
<evidence type="ECO:0000313" key="2">
    <source>
        <dbReference type="EMBL" id="KAF0747602.1"/>
    </source>
</evidence>
<protein>
    <recommendedName>
        <fullName evidence="1">DUF5641 domain-containing protein</fullName>
    </recommendedName>
</protein>
<dbReference type="Pfam" id="PF18701">
    <property type="entry name" value="DUF5641"/>
    <property type="match status" value="1"/>
</dbReference>
<proteinExistence type="predicted"/>
<gene>
    <name evidence="2" type="ORF">FWK35_00035143</name>
</gene>
<name>A0A6G0Y295_APHCR</name>
<dbReference type="EMBL" id="VUJU01006787">
    <property type="protein sequence ID" value="KAF0747602.1"/>
    <property type="molecule type" value="Genomic_DNA"/>
</dbReference>
<accession>A0A6G0Y295</accession>
<keyword evidence="3" id="KW-1185">Reference proteome</keyword>
<evidence type="ECO:0000259" key="1">
    <source>
        <dbReference type="Pfam" id="PF18701"/>
    </source>
</evidence>
<comment type="caution">
    <text evidence="2">The sequence shown here is derived from an EMBL/GenBank/DDBJ whole genome shotgun (WGS) entry which is preliminary data.</text>
</comment>
<evidence type="ECO:0000313" key="3">
    <source>
        <dbReference type="Proteomes" id="UP000478052"/>
    </source>
</evidence>
<dbReference type="PANTHER" id="PTHR47331:SF5">
    <property type="entry name" value="RIBONUCLEASE H"/>
    <property type="match status" value="1"/>
</dbReference>
<feature type="domain" description="DUF5641" evidence="1">
    <location>
        <begin position="127"/>
        <end position="210"/>
    </location>
</feature>